<dbReference type="Gene3D" id="3.30.160.20">
    <property type="match status" value="1"/>
</dbReference>
<dbReference type="AlphaFoldDB" id="A0A9W6D231"/>
<dbReference type="Proteomes" id="UP001144372">
    <property type="component" value="Unassembled WGS sequence"/>
</dbReference>
<accession>A0A9W6D231</accession>
<dbReference type="InterPro" id="IPR000352">
    <property type="entry name" value="Pep_chain_release_fac_I"/>
</dbReference>
<feature type="domain" description="Prokaryotic-type class I peptide chain release factors" evidence="2">
    <location>
        <begin position="7"/>
        <end position="133"/>
    </location>
</feature>
<feature type="compositionally biased region" description="Basic residues" evidence="1">
    <location>
        <begin position="104"/>
        <end position="118"/>
    </location>
</feature>
<dbReference type="NCBIfam" id="NF006718">
    <property type="entry name" value="PRK09256.1"/>
    <property type="match status" value="1"/>
</dbReference>
<dbReference type="PANTHER" id="PTHR47814:SF1">
    <property type="entry name" value="PEPTIDYL-TRNA HYDROLASE ARFB"/>
    <property type="match status" value="1"/>
</dbReference>
<protein>
    <submittedName>
        <fullName evidence="3">Aminoacyl-tRNA hydrolase</fullName>
    </submittedName>
</protein>
<dbReference type="GO" id="GO:0072344">
    <property type="term" value="P:rescue of stalled ribosome"/>
    <property type="evidence" value="ECO:0007669"/>
    <property type="project" value="TreeGrafter"/>
</dbReference>
<feature type="compositionally biased region" description="Basic residues" evidence="1">
    <location>
        <begin position="126"/>
        <end position="141"/>
    </location>
</feature>
<gene>
    <name evidence="3" type="ORF">DAMNIGENAA_18730</name>
</gene>
<proteinExistence type="predicted"/>
<reference evidence="3" key="1">
    <citation type="submission" date="2022-12" db="EMBL/GenBank/DDBJ databases">
        <title>Reference genome sequencing for broad-spectrum identification of bacterial and archaeal isolates by mass spectrometry.</title>
        <authorList>
            <person name="Sekiguchi Y."/>
            <person name="Tourlousse D.M."/>
        </authorList>
    </citation>
    <scope>NUCLEOTIDE SEQUENCE</scope>
    <source>
        <strain evidence="3">ASRB1</strain>
    </source>
</reference>
<dbReference type="GO" id="GO:0043022">
    <property type="term" value="F:ribosome binding"/>
    <property type="evidence" value="ECO:0007669"/>
    <property type="project" value="TreeGrafter"/>
</dbReference>
<name>A0A9W6D231_9BACT</name>
<organism evidence="3 4">
    <name type="scientific">Desulforhabdus amnigena</name>
    <dbReference type="NCBI Taxonomy" id="40218"/>
    <lineage>
        <taxon>Bacteria</taxon>
        <taxon>Pseudomonadati</taxon>
        <taxon>Thermodesulfobacteriota</taxon>
        <taxon>Syntrophobacteria</taxon>
        <taxon>Syntrophobacterales</taxon>
        <taxon>Syntrophobacteraceae</taxon>
        <taxon>Desulforhabdus</taxon>
    </lineage>
</organism>
<sequence length="141" mass="16120">MIQVTDTISIDENEIHEDFILASGPGGQNVNKVATAVQLRFDVLNSPSLPPEVRERLIRLAGSRMTKDGVLIITARRFRTQEGNREDALVRLIELVRRAMEKPKPRRRTTPKPAAKKRRLEEKRQRGATKRMRKPVSKADE</sequence>
<evidence type="ECO:0000259" key="2">
    <source>
        <dbReference type="Pfam" id="PF00472"/>
    </source>
</evidence>
<dbReference type="GO" id="GO:0003747">
    <property type="term" value="F:translation release factor activity"/>
    <property type="evidence" value="ECO:0007669"/>
    <property type="project" value="InterPro"/>
</dbReference>
<dbReference type="RefSeq" id="WP_281793693.1">
    <property type="nucleotide sequence ID" value="NZ_BSDR01000001.1"/>
</dbReference>
<evidence type="ECO:0000313" key="4">
    <source>
        <dbReference type="Proteomes" id="UP001144372"/>
    </source>
</evidence>
<keyword evidence="4" id="KW-1185">Reference proteome</keyword>
<dbReference type="PANTHER" id="PTHR47814">
    <property type="entry name" value="PEPTIDYL-TRNA HYDROLASE ARFB"/>
    <property type="match status" value="1"/>
</dbReference>
<evidence type="ECO:0000313" key="3">
    <source>
        <dbReference type="EMBL" id="GLI34440.1"/>
    </source>
</evidence>
<comment type="caution">
    <text evidence="3">The sequence shown here is derived from an EMBL/GenBank/DDBJ whole genome shotgun (WGS) entry which is preliminary data.</text>
</comment>
<keyword evidence="3" id="KW-0378">Hydrolase</keyword>
<dbReference type="FunFam" id="3.30.160.20:FF:000046">
    <property type="entry name" value="Peptidyl-tRNA hydrolase ICT1"/>
    <property type="match status" value="1"/>
</dbReference>
<dbReference type="GO" id="GO:0004045">
    <property type="term" value="F:peptidyl-tRNA hydrolase activity"/>
    <property type="evidence" value="ECO:0007669"/>
    <property type="project" value="TreeGrafter"/>
</dbReference>
<dbReference type="EMBL" id="BSDR01000001">
    <property type="protein sequence ID" value="GLI34440.1"/>
    <property type="molecule type" value="Genomic_DNA"/>
</dbReference>
<feature type="region of interest" description="Disordered" evidence="1">
    <location>
        <begin position="99"/>
        <end position="141"/>
    </location>
</feature>
<evidence type="ECO:0000256" key="1">
    <source>
        <dbReference type="SAM" id="MobiDB-lite"/>
    </source>
</evidence>
<dbReference type="Pfam" id="PF00472">
    <property type="entry name" value="RF-1"/>
    <property type="match status" value="1"/>
</dbReference>
<dbReference type="SUPFAM" id="SSF110916">
    <property type="entry name" value="Peptidyl-tRNA hydrolase domain-like"/>
    <property type="match status" value="1"/>
</dbReference>